<dbReference type="Pfam" id="PF01765">
    <property type="entry name" value="RRF"/>
    <property type="match status" value="1"/>
</dbReference>
<evidence type="ECO:0000256" key="2">
    <source>
        <dbReference type="ARBA" id="ARBA00022490"/>
    </source>
</evidence>
<protein>
    <submittedName>
        <fullName evidence="6">Ribosome recycling factor</fullName>
    </submittedName>
</protein>
<dbReference type="InterPro" id="IPR002661">
    <property type="entry name" value="Ribosome_recyc_fac"/>
</dbReference>
<dbReference type="GO" id="GO:0006412">
    <property type="term" value="P:translation"/>
    <property type="evidence" value="ECO:0007669"/>
    <property type="project" value="UniProtKB-KW"/>
</dbReference>
<evidence type="ECO:0000313" key="6">
    <source>
        <dbReference type="EMBL" id="HET46919.1"/>
    </source>
</evidence>
<dbReference type="Gene3D" id="3.30.1360.40">
    <property type="match status" value="1"/>
</dbReference>
<dbReference type="EMBL" id="DSMR01000138">
    <property type="protein sequence ID" value="HET46919.1"/>
    <property type="molecule type" value="Genomic_DNA"/>
</dbReference>
<dbReference type="InterPro" id="IPR036191">
    <property type="entry name" value="RRF_sf"/>
</dbReference>
<gene>
    <name evidence="6" type="ORF">ENQ31_01970</name>
</gene>
<dbReference type="PANTHER" id="PTHR20982">
    <property type="entry name" value="RIBOSOME RECYCLING FACTOR"/>
    <property type="match status" value="1"/>
</dbReference>
<proteinExistence type="inferred from homology"/>
<evidence type="ECO:0000259" key="5">
    <source>
        <dbReference type="Pfam" id="PF01765"/>
    </source>
</evidence>
<name>A0A7C2SPB4_9BACT</name>
<keyword evidence="2" id="KW-0963">Cytoplasm</keyword>
<dbReference type="InterPro" id="IPR023584">
    <property type="entry name" value="Ribosome_recyc_fac_dom"/>
</dbReference>
<dbReference type="SUPFAM" id="SSF55194">
    <property type="entry name" value="Ribosome recycling factor, RRF"/>
    <property type="match status" value="1"/>
</dbReference>
<dbReference type="GO" id="GO:0043023">
    <property type="term" value="F:ribosomal large subunit binding"/>
    <property type="evidence" value="ECO:0007669"/>
    <property type="project" value="TreeGrafter"/>
</dbReference>
<keyword evidence="3" id="KW-0648">Protein biosynthesis</keyword>
<comment type="similarity">
    <text evidence="1">Belongs to the RRF family.</text>
</comment>
<evidence type="ECO:0000256" key="1">
    <source>
        <dbReference type="ARBA" id="ARBA00005912"/>
    </source>
</evidence>
<dbReference type="FunFam" id="1.10.132.20:FF:000001">
    <property type="entry name" value="Ribosome-recycling factor"/>
    <property type="match status" value="1"/>
</dbReference>
<dbReference type="AlphaFoldDB" id="A0A7C2SPB4"/>
<sequence>MLSAIVHAIQKSNLGLNPVDDGKVIRLPVPPPTQERRKELVKLAHEYAERARLAVRNVRRDANEAIKKLEKDKKISEDDMRRGMDEVQKLTDEHIEAINKILEAKEKEILEV</sequence>
<feature type="domain" description="Ribosome recycling factor" evidence="5">
    <location>
        <begin position="1"/>
        <end position="110"/>
    </location>
</feature>
<evidence type="ECO:0000256" key="4">
    <source>
        <dbReference type="SAM" id="Coils"/>
    </source>
</evidence>
<keyword evidence="4" id="KW-0175">Coiled coil</keyword>
<comment type="caution">
    <text evidence="6">The sequence shown here is derived from an EMBL/GenBank/DDBJ whole genome shotgun (WGS) entry which is preliminary data.</text>
</comment>
<reference evidence="6" key="1">
    <citation type="journal article" date="2020" name="mSystems">
        <title>Genome- and Community-Level Interaction Insights into Carbon Utilization and Element Cycling Functions of Hydrothermarchaeota in Hydrothermal Sediment.</title>
        <authorList>
            <person name="Zhou Z."/>
            <person name="Liu Y."/>
            <person name="Xu W."/>
            <person name="Pan J."/>
            <person name="Luo Z.H."/>
            <person name="Li M."/>
        </authorList>
    </citation>
    <scope>NUCLEOTIDE SEQUENCE [LARGE SCALE GENOMIC DNA]</scope>
    <source>
        <strain evidence="6">SpSt-299</strain>
    </source>
</reference>
<accession>A0A7C2SPB4</accession>
<organism evidence="6">
    <name type="scientific">Thermoanaerobaculum aquaticum</name>
    <dbReference type="NCBI Taxonomy" id="1312852"/>
    <lineage>
        <taxon>Bacteria</taxon>
        <taxon>Pseudomonadati</taxon>
        <taxon>Acidobacteriota</taxon>
        <taxon>Thermoanaerobaculia</taxon>
        <taxon>Thermoanaerobaculales</taxon>
        <taxon>Thermoanaerobaculaceae</taxon>
        <taxon>Thermoanaerobaculum</taxon>
    </lineage>
</organism>
<dbReference type="PANTHER" id="PTHR20982:SF3">
    <property type="entry name" value="MITOCHONDRIAL RIBOSOME RECYCLING FACTOR PSEUDO 1"/>
    <property type="match status" value="1"/>
</dbReference>
<evidence type="ECO:0000256" key="3">
    <source>
        <dbReference type="ARBA" id="ARBA00022917"/>
    </source>
</evidence>
<dbReference type="Gene3D" id="1.10.132.20">
    <property type="entry name" value="Ribosome-recycling factor"/>
    <property type="match status" value="1"/>
</dbReference>
<feature type="coiled-coil region" evidence="4">
    <location>
        <begin position="48"/>
        <end position="107"/>
    </location>
</feature>